<dbReference type="Proteomes" id="UP000886700">
    <property type="component" value="Unplaced"/>
</dbReference>
<accession>A0ABM2W9M1</accession>
<evidence type="ECO:0000313" key="3">
    <source>
        <dbReference type="Proteomes" id="UP000886700"/>
    </source>
</evidence>
<keyword evidence="1" id="KW-0175">Coiled coil</keyword>
<reference evidence="4" key="1">
    <citation type="submission" date="2025-08" db="UniProtKB">
        <authorList>
            <consortium name="RefSeq"/>
        </authorList>
    </citation>
    <scope>IDENTIFICATION</scope>
    <source>
        <tissue evidence="4">Liver</tissue>
    </source>
</reference>
<evidence type="ECO:0000256" key="1">
    <source>
        <dbReference type="SAM" id="Coils"/>
    </source>
</evidence>
<feature type="compositionally biased region" description="Acidic residues" evidence="2">
    <location>
        <begin position="52"/>
        <end position="63"/>
    </location>
</feature>
<dbReference type="GeneID" id="101824919"/>
<feature type="region of interest" description="Disordered" evidence="2">
    <location>
        <begin position="88"/>
        <end position="107"/>
    </location>
</feature>
<dbReference type="InterPro" id="IPR034608">
    <property type="entry name" value="CCDC125"/>
</dbReference>
<dbReference type="RefSeq" id="XP_040584933.1">
    <property type="nucleotide sequence ID" value="XM_040728999.1"/>
</dbReference>
<sequence>MSSRGKRKRRDRCICCFVITAAPNYRQPVSPCDKNSGWLMSRVSRSSSETGDTWETEEDDMTEGDLGYGLGRRPGGVYEVSCSIASKKRSGGKNLSPPPFPRNGEERSETVFQYSRNKGLQDACAHGCRASSYRRLSSTDSNSELSNEQLRQRLHETLEEVEILKTELEASQRQLEGKEEALKILQSMAVLDKATSHTQTVLQKTIEQKRSLEKEINVLQWEMEFDQDRFKNIEESWIQKYDRLNCDNAVLRENLKVKTEEIKMLKSENAALTQRCLEALAMLDIKQQKMARESVSQEDSGFTETSGLELAVLGACRCLGPGGNPCACARMAASTRKLVLQLKQELEILQKSKEEAHVMADAFRIAFEQQLMRKNDQALRLVRAATCRTASWLNRQHPKEDGYSSQRRKKTLGQRLLGILPSENSSKRTEDQDNQHEVFKMLIDLLNDKEEALAHQRKVSYMLARALEDKDTAAKNKDTIPTNQNFPLTASWQEASEGCVLHDPAHSKVHVADAVGCICSVQHPQRDSGCSRTLKRSCSLPSDIF</sequence>
<dbReference type="PANTHER" id="PTHR28616:SF1">
    <property type="entry name" value="COILED-COIL DOMAIN-CONTAINING PROTEIN 125"/>
    <property type="match status" value="1"/>
</dbReference>
<dbReference type="PANTHER" id="PTHR28616">
    <property type="entry name" value="COILED-COIL DOMAIN-CONTAINING PROTEIN 125"/>
    <property type="match status" value="1"/>
</dbReference>
<feature type="coiled-coil region" evidence="1">
    <location>
        <begin position="332"/>
        <end position="359"/>
    </location>
</feature>
<feature type="coiled-coil region" evidence="1">
    <location>
        <begin position="147"/>
        <end position="275"/>
    </location>
</feature>
<proteinExistence type="predicted"/>
<gene>
    <name evidence="4" type="primary">Ccdc125</name>
</gene>
<evidence type="ECO:0000256" key="2">
    <source>
        <dbReference type="SAM" id="MobiDB-lite"/>
    </source>
</evidence>
<feature type="region of interest" description="Disordered" evidence="2">
    <location>
        <begin position="43"/>
        <end position="70"/>
    </location>
</feature>
<protein>
    <submittedName>
        <fullName evidence="4">Coiled-coil domain-containing protein 125 isoform X1</fullName>
    </submittedName>
</protein>
<organism evidence="3 4">
    <name type="scientific">Mesocricetus auratus</name>
    <name type="common">Golden hamster</name>
    <dbReference type="NCBI Taxonomy" id="10036"/>
    <lineage>
        <taxon>Eukaryota</taxon>
        <taxon>Metazoa</taxon>
        <taxon>Chordata</taxon>
        <taxon>Craniata</taxon>
        <taxon>Vertebrata</taxon>
        <taxon>Euteleostomi</taxon>
        <taxon>Mammalia</taxon>
        <taxon>Eutheria</taxon>
        <taxon>Euarchontoglires</taxon>
        <taxon>Glires</taxon>
        <taxon>Rodentia</taxon>
        <taxon>Myomorpha</taxon>
        <taxon>Muroidea</taxon>
        <taxon>Cricetidae</taxon>
        <taxon>Cricetinae</taxon>
        <taxon>Mesocricetus</taxon>
    </lineage>
</organism>
<keyword evidence="3" id="KW-1185">Reference proteome</keyword>
<name>A0ABM2W9M1_MESAU</name>
<evidence type="ECO:0000313" key="4">
    <source>
        <dbReference type="RefSeq" id="XP_040584933.1"/>
    </source>
</evidence>